<evidence type="ECO:0000313" key="7">
    <source>
        <dbReference type="Proteomes" id="UP000728032"/>
    </source>
</evidence>
<evidence type="ECO:0000256" key="1">
    <source>
        <dbReference type="ARBA" id="ARBA00004123"/>
    </source>
</evidence>
<reference evidence="6" key="1">
    <citation type="submission" date="2020-11" db="EMBL/GenBank/DDBJ databases">
        <authorList>
            <person name="Tran Van P."/>
        </authorList>
    </citation>
    <scope>NUCLEOTIDE SEQUENCE</scope>
</reference>
<dbReference type="GO" id="GO:0000172">
    <property type="term" value="C:ribonuclease MRP complex"/>
    <property type="evidence" value="ECO:0007669"/>
    <property type="project" value="TreeGrafter"/>
</dbReference>
<dbReference type="PANTHER" id="PTHR13516">
    <property type="entry name" value="RIBONUCLEASE P SUBUNIT P25"/>
    <property type="match status" value="1"/>
</dbReference>
<feature type="compositionally biased region" description="Basic residues" evidence="4">
    <location>
        <begin position="166"/>
        <end position="178"/>
    </location>
</feature>
<dbReference type="GO" id="GO:0003723">
    <property type="term" value="F:RNA binding"/>
    <property type="evidence" value="ECO:0007669"/>
    <property type="project" value="TreeGrafter"/>
</dbReference>
<gene>
    <name evidence="6" type="ORF">ONB1V03_LOCUS11212</name>
</gene>
<feature type="region of interest" description="Disordered" evidence="4">
    <location>
        <begin position="162"/>
        <end position="192"/>
    </location>
</feature>
<feature type="domain" description="DNA/RNA-binding protein Alba-like" evidence="5">
    <location>
        <begin position="29"/>
        <end position="98"/>
    </location>
</feature>
<evidence type="ECO:0000313" key="6">
    <source>
        <dbReference type="EMBL" id="CAD7654565.1"/>
    </source>
</evidence>
<dbReference type="GO" id="GO:0005634">
    <property type="term" value="C:nucleus"/>
    <property type="evidence" value="ECO:0007669"/>
    <property type="project" value="UniProtKB-SubCell"/>
</dbReference>
<dbReference type="Pfam" id="PF01918">
    <property type="entry name" value="Alba"/>
    <property type="match status" value="1"/>
</dbReference>
<accession>A0A7R9M6V8</accession>
<dbReference type="InterPro" id="IPR051958">
    <property type="entry name" value="Alba-like_NAB"/>
</dbReference>
<dbReference type="InterPro" id="IPR036882">
    <property type="entry name" value="Alba-like_dom_sf"/>
</dbReference>
<dbReference type="InterPro" id="IPR002775">
    <property type="entry name" value="DNA/RNA-bd_Alba-like"/>
</dbReference>
<dbReference type="SUPFAM" id="SSF82704">
    <property type="entry name" value="AlbA-like"/>
    <property type="match status" value="1"/>
</dbReference>
<dbReference type="Gene3D" id="3.30.110.20">
    <property type="entry name" value="Alba-like domain"/>
    <property type="match status" value="1"/>
</dbReference>
<dbReference type="GO" id="GO:0001682">
    <property type="term" value="P:tRNA 5'-leader removal"/>
    <property type="evidence" value="ECO:0007669"/>
    <property type="project" value="TreeGrafter"/>
</dbReference>
<dbReference type="Proteomes" id="UP000728032">
    <property type="component" value="Unassembled WGS sequence"/>
</dbReference>
<sequence>MESYRKDCVVEVDDNCLPFGPKCGADVLQMRVHLGTNVNNIVNYSVKHFVDNETNRQIVMTATDRSCNKAITCAELLKRKVDHKMRTPLYQMTKIGYKTVEEVWKPIEDKGLDVLKVVRKIPRIDILLSKDPLDVTAPGVQYKDINVCNESVDKNAKFYRNTNKTKQNRHKLKPKNVRKSANESMDTNETQN</sequence>
<comment type="subcellular location">
    <subcellularLocation>
        <location evidence="1">Nucleus</location>
    </subcellularLocation>
</comment>
<proteinExistence type="inferred from homology"/>
<organism evidence="6">
    <name type="scientific">Oppiella nova</name>
    <dbReference type="NCBI Taxonomy" id="334625"/>
    <lineage>
        <taxon>Eukaryota</taxon>
        <taxon>Metazoa</taxon>
        <taxon>Ecdysozoa</taxon>
        <taxon>Arthropoda</taxon>
        <taxon>Chelicerata</taxon>
        <taxon>Arachnida</taxon>
        <taxon>Acari</taxon>
        <taxon>Acariformes</taxon>
        <taxon>Sarcoptiformes</taxon>
        <taxon>Oribatida</taxon>
        <taxon>Brachypylina</taxon>
        <taxon>Oppioidea</taxon>
        <taxon>Oppiidae</taxon>
        <taxon>Oppiella</taxon>
    </lineage>
</organism>
<dbReference type="EMBL" id="CAJPVJ010008178">
    <property type="protein sequence ID" value="CAG2171752.1"/>
    <property type="molecule type" value="Genomic_DNA"/>
</dbReference>
<dbReference type="AlphaFoldDB" id="A0A7R9M6V8"/>
<dbReference type="OrthoDB" id="424402at2759"/>
<name>A0A7R9M6V8_9ACAR</name>
<keyword evidence="7" id="KW-1185">Reference proteome</keyword>
<evidence type="ECO:0000256" key="4">
    <source>
        <dbReference type="SAM" id="MobiDB-lite"/>
    </source>
</evidence>
<evidence type="ECO:0000256" key="3">
    <source>
        <dbReference type="ARBA" id="ARBA00023242"/>
    </source>
</evidence>
<dbReference type="EMBL" id="OC923003">
    <property type="protein sequence ID" value="CAD7654565.1"/>
    <property type="molecule type" value="Genomic_DNA"/>
</dbReference>
<feature type="compositionally biased region" description="Polar residues" evidence="4">
    <location>
        <begin position="182"/>
        <end position="192"/>
    </location>
</feature>
<comment type="similarity">
    <text evidence="2">Belongs to the histone-like Alba family.</text>
</comment>
<protein>
    <recommendedName>
        <fullName evidence="5">DNA/RNA-binding protein Alba-like domain-containing protein</fullName>
    </recommendedName>
</protein>
<keyword evidence="3" id="KW-0539">Nucleus</keyword>
<evidence type="ECO:0000256" key="2">
    <source>
        <dbReference type="ARBA" id="ARBA00008018"/>
    </source>
</evidence>
<dbReference type="PANTHER" id="PTHR13516:SF4">
    <property type="entry name" value="FI09323P"/>
    <property type="match status" value="1"/>
</dbReference>
<evidence type="ECO:0000259" key="5">
    <source>
        <dbReference type="Pfam" id="PF01918"/>
    </source>
</evidence>